<proteinExistence type="predicted"/>
<dbReference type="Pfam" id="PF13602">
    <property type="entry name" value="ADH_zinc_N_2"/>
    <property type="match status" value="1"/>
</dbReference>
<dbReference type="SMART" id="SM00822">
    <property type="entry name" value="PKS_KR"/>
    <property type="match status" value="1"/>
</dbReference>
<feature type="region of interest" description="C-terminal hotdog fold" evidence="4">
    <location>
        <begin position="248"/>
        <end position="389"/>
    </location>
</feature>
<feature type="active site" description="Proton acceptor; for dehydratase activity" evidence="4">
    <location>
        <position position="142"/>
    </location>
</feature>
<dbReference type="FunFam" id="3.40.50.720:FF:000209">
    <property type="entry name" value="Polyketide synthase Pks12"/>
    <property type="match status" value="1"/>
</dbReference>
<dbReference type="InterPro" id="IPR020807">
    <property type="entry name" value="PKS_DH"/>
</dbReference>
<dbReference type="PROSITE" id="PS00012">
    <property type="entry name" value="PHOSPHOPANTETHEINE"/>
    <property type="match status" value="1"/>
</dbReference>
<dbReference type="SMART" id="SM00823">
    <property type="entry name" value="PKS_PP"/>
    <property type="match status" value="1"/>
</dbReference>
<evidence type="ECO:0000256" key="2">
    <source>
        <dbReference type="ARBA" id="ARBA00022553"/>
    </source>
</evidence>
<dbReference type="InterPro" id="IPR006162">
    <property type="entry name" value="Ppantetheine_attach_site"/>
</dbReference>
<dbReference type="InterPro" id="IPR011032">
    <property type="entry name" value="GroES-like_sf"/>
</dbReference>
<dbReference type="CDD" id="cd08955">
    <property type="entry name" value="KR_2_FAS_SDR_x"/>
    <property type="match status" value="1"/>
</dbReference>
<feature type="region of interest" description="Disordered" evidence="5">
    <location>
        <begin position="1314"/>
        <end position="1333"/>
    </location>
</feature>
<dbReference type="PANTHER" id="PTHR43775">
    <property type="entry name" value="FATTY ACID SYNTHASE"/>
    <property type="match status" value="1"/>
</dbReference>
<dbReference type="SMART" id="SM00826">
    <property type="entry name" value="PKS_DH"/>
    <property type="match status" value="1"/>
</dbReference>
<evidence type="ECO:0000256" key="1">
    <source>
        <dbReference type="ARBA" id="ARBA00022450"/>
    </source>
</evidence>
<dbReference type="Pfam" id="PF14765">
    <property type="entry name" value="PS-DH"/>
    <property type="match status" value="1"/>
</dbReference>
<feature type="active site" description="Proton donor; for dehydratase activity" evidence="4">
    <location>
        <position position="308"/>
    </location>
</feature>
<dbReference type="Proteomes" id="UP000028725">
    <property type="component" value="Unassembled WGS sequence"/>
</dbReference>
<dbReference type="Gene3D" id="3.90.180.10">
    <property type="entry name" value="Medium-chain alcohol dehydrogenases, catalytic domain"/>
    <property type="match status" value="1"/>
</dbReference>
<dbReference type="GO" id="GO:0071770">
    <property type="term" value="P:DIM/DIP cell wall layer assembly"/>
    <property type="evidence" value="ECO:0007669"/>
    <property type="project" value="TreeGrafter"/>
</dbReference>
<dbReference type="InterPro" id="IPR001227">
    <property type="entry name" value="Ac_transferase_dom_sf"/>
</dbReference>
<dbReference type="InterPro" id="IPR036736">
    <property type="entry name" value="ACP-like_sf"/>
</dbReference>
<evidence type="ECO:0000313" key="8">
    <source>
        <dbReference type="EMBL" id="KFE69301.1"/>
    </source>
</evidence>
<dbReference type="InterPro" id="IPR036291">
    <property type="entry name" value="NAD(P)-bd_dom_sf"/>
</dbReference>
<dbReference type="SUPFAM" id="SSF51735">
    <property type="entry name" value="NAD(P)-binding Rossmann-fold domains"/>
    <property type="match status" value="3"/>
</dbReference>
<dbReference type="Pfam" id="PF00550">
    <property type="entry name" value="PP-binding"/>
    <property type="match status" value="1"/>
</dbReference>
<dbReference type="InterPro" id="IPR057326">
    <property type="entry name" value="KR_dom"/>
</dbReference>
<name>A0A085WNN8_9BACT</name>
<feature type="region of interest" description="N-terminal hotdog fold" evidence="4">
    <location>
        <begin position="109"/>
        <end position="234"/>
    </location>
</feature>
<reference evidence="8 9" key="1">
    <citation type="submission" date="2014-04" db="EMBL/GenBank/DDBJ databases">
        <title>Genome assembly of Hyalangium minutum DSM 14724.</title>
        <authorList>
            <person name="Sharma G."/>
            <person name="Subramanian S."/>
        </authorList>
    </citation>
    <scope>NUCLEOTIDE SEQUENCE [LARGE SCALE GENOMIC DNA]</scope>
    <source>
        <strain evidence="8 9">DSM 14724</strain>
    </source>
</reference>
<dbReference type="SMART" id="SM00829">
    <property type="entry name" value="PKS_ER"/>
    <property type="match status" value="1"/>
</dbReference>
<comment type="caution">
    <text evidence="8">The sequence shown here is derived from an EMBL/GenBank/DDBJ whole genome shotgun (WGS) entry which is preliminary data.</text>
</comment>
<dbReference type="PANTHER" id="PTHR43775:SF37">
    <property type="entry name" value="SI:DKEY-61P9.11"/>
    <property type="match status" value="1"/>
</dbReference>
<dbReference type="InterPro" id="IPR049552">
    <property type="entry name" value="PKS_DH_N"/>
</dbReference>
<dbReference type="SMART" id="SM01294">
    <property type="entry name" value="PKS_PP_betabranch"/>
    <property type="match status" value="1"/>
</dbReference>
<keyword evidence="2" id="KW-0597">Phosphoprotein</keyword>
<dbReference type="InterPro" id="IPR013154">
    <property type="entry name" value="ADH-like_N"/>
</dbReference>
<evidence type="ECO:0000259" key="7">
    <source>
        <dbReference type="PROSITE" id="PS52019"/>
    </source>
</evidence>
<feature type="domain" description="Carrier" evidence="6">
    <location>
        <begin position="1229"/>
        <end position="1303"/>
    </location>
</feature>
<dbReference type="Pfam" id="PF08659">
    <property type="entry name" value="KR"/>
    <property type="match status" value="1"/>
</dbReference>
<dbReference type="GO" id="GO:0004312">
    <property type="term" value="F:fatty acid synthase activity"/>
    <property type="evidence" value="ECO:0007669"/>
    <property type="project" value="TreeGrafter"/>
</dbReference>
<dbReference type="Pfam" id="PF21089">
    <property type="entry name" value="PKS_DH_N"/>
    <property type="match status" value="1"/>
</dbReference>
<dbReference type="InterPro" id="IPR042104">
    <property type="entry name" value="PKS_dehydratase_sf"/>
</dbReference>
<dbReference type="InterPro" id="IPR050091">
    <property type="entry name" value="PKS_NRPS_Biosynth_Enz"/>
</dbReference>
<dbReference type="PROSITE" id="PS50075">
    <property type="entry name" value="CARRIER"/>
    <property type="match status" value="1"/>
</dbReference>
<dbReference type="EMBL" id="JMCB01000004">
    <property type="protein sequence ID" value="KFE69301.1"/>
    <property type="molecule type" value="Genomic_DNA"/>
</dbReference>
<keyword evidence="3" id="KW-0808">Transferase</keyword>
<dbReference type="InterPro" id="IPR009081">
    <property type="entry name" value="PP-bd_ACP"/>
</dbReference>
<evidence type="ECO:0000256" key="4">
    <source>
        <dbReference type="PROSITE-ProRule" id="PRU01363"/>
    </source>
</evidence>
<dbReference type="SUPFAM" id="SSF47336">
    <property type="entry name" value="ACP-like"/>
    <property type="match status" value="1"/>
</dbReference>
<organism evidence="8 9">
    <name type="scientific">Hyalangium minutum</name>
    <dbReference type="NCBI Taxonomy" id="394096"/>
    <lineage>
        <taxon>Bacteria</taxon>
        <taxon>Pseudomonadati</taxon>
        <taxon>Myxococcota</taxon>
        <taxon>Myxococcia</taxon>
        <taxon>Myxococcales</taxon>
        <taxon>Cystobacterineae</taxon>
        <taxon>Archangiaceae</taxon>
        <taxon>Hyalangium</taxon>
    </lineage>
</organism>
<evidence type="ECO:0000256" key="3">
    <source>
        <dbReference type="ARBA" id="ARBA00022679"/>
    </source>
</evidence>
<dbReference type="Gene3D" id="1.10.1200.10">
    <property type="entry name" value="ACP-like"/>
    <property type="match status" value="1"/>
</dbReference>
<accession>A0A085WNN8</accession>
<dbReference type="PATRIC" id="fig|394096.3.peg.2374"/>
<dbReference type="PROSITE" id="PS52019">
    <property type="entry name" value="PKS_MFAS_DH"/>
    <property type="match status" value="1"/>
</dbReference>
<dbReference type="GO" id="GO:0005737">
    <property type="term" value="C:cytoplasm"/>
    <property type="evidence" value="ECO:0007669"/>
    <property type="project" value="TreeGrafter"/>
</dbReference>
<dbReference type="Pfam" id="PF08240">
    <property type="entry name" value="ADH_N"/>
    <property type="match status" value="1"/>
</dbReference>
<keyword evidence="9" id="KW-1185">Reference proteome</keyword>
<feature type="domain" description="PKS/mFAS DH" evidence="7">
    <location>
        <begin position="109"/>
        <end position="389"/>
    </location>
</feature>
<dbReference type="STRING" id="394096.DB31_6276"/>
<dbReference type="InterPro" id="IPR020806">
    <property type="entry name" value="PKS_PP-bd"/>
</dbReference>
<dbReference type="RefSeq" id="WP_169787037.1">
    <property type="nucleotide sequence ID" value="NZ_JMCB01000004.1"/>
</dbReference>
<dbReference type="GO" id="GO:0006633">
    <property type="term" value="P:fatty acid biosynthetic process"/>
    <property type="evidence" value="ECO:0007669"/>
    <property type="project" value="TreeGrafter"/>
</dbReference>
<dbReference type="InterPro" id="IPR020843">
    <property type="entry name" value="ER"/>
</dbReference>
<evidence type="ECO:0000313" key="9">
    <source>
        <dbReference type="Proteomes" id="UP000028725"/>
    </source>
</evidence>
<dbReference type="Gene3D" id="3.10.129.110">
    <property type="entry name" value="Polyketide synthase dehydratase"/>
    <property type="match status" value="1"/>
</dbReference>
<keyword evidence="1" id="KW-0596">Phosphopantetheine</keyword>
<sequence length="1354" mass="146279">MVVEVSAHPVLMAVMQQVVEEAGAKERVRVVGSLRRQQGERRALLEGLGSVYAWGGRVEWSKGPESQGRYVPLPTYPWQHERYWMDAAPSGTAAGASSGAGLVRAGAGHPLAGAAFSVSTQQGMRFWEGTLSAARVAYLKDHRVGGAVVVPGTGYVEMGLWAAKEAFGQEGAYELEEVRFREALVLGESGRRVQVALTVEGPAEGSFRVSSQAEGEAQWTLHASGRVRRVAEQPVQLEALETLRARLGEGRPAEGYYKELAEVGLEYGPAFQGLRELWSGTGEALGRLEVPTAVVQDKAYRLHPAVLDAALQLAGRASAGSEDAAPSLPVLLSRVRVYREVSPRMWGYARVSKGAEGLEADIELRNDADQLVAEVRGLRMAPLGGTQAGKQEALPLLVQRWLKQEEAAEDAKPGRWMVVLDEGGWAERVARQLEARGQQVVAWKPTASVPVESALEQAFGDEGRGVVMCHGLDVVVRENSSAEEVVAGQEKAFLRVQALVKAMGQKRWRQAPRLWLVTQGAQRVEGDATVASLGQVGLWGLGRTLAMEHPELVCTRVDVASAGGESLLVRQLLANPQEEELVLREAGTYVGRLEKTQSVRRAERKEKAGARAFRLELDEPGVLDRLTLRECAVRQPGPGEVRVRVESAGLNFIDVMKAMGIYPGLGDGPIPLGGECSGYIDAVGPGVEGFTVGQQVVAMGPYCFGTHVTTAVQYVAPRPAGMNSLEAGGVPITFLTAWYAMHTLGQLRKGERILIHSAASGVGLCAVQIAQRAGAKILATAGSEEKRAYLRELGIEHVMDSRSLRFAEEVLAATQGEGVDMVLNSLAGEAIEKSLSVLAYDGRFLELGKKDIYSDDRTLSLAVFRKRISYHAVDLLGFGDRRKDRFQEVFREMMDVFARGELRPLPTQTFPASRTADAFRTMAQGRHIGKLVVDVTEPDVSISVKAGAELLTEESSYLVTGGLGGLGLSVAKWLVEQGARRLVLMGRAGAESEEQRGQVEELRARGARVEVSRGDVGKVEEVRKAVEVAEGMGPLKGVVHAAGVVEDGLLEQQTAEKVRRVLGPKVGGGWNVHEATRGKELDFVVMYSSAASLLGSPGQSNYAMGNAFMDGLAEYRKAQGLPCVSVQWGAFAEVGMAAAQANRGERIAQRGMNNLTPQQGWQVLGELLRGEEAQVGVVPLDARQWLEFYPHLATMARFKGLLQTKTAAPKGDTELVERLRAASAAELPVIMESLVREQAAAVLRLEPSRIERETPLKALGIDSLMGLELRNRLEAKLGVTLSATLAWTYPHVAALTDYLIGRLELAPAPVPEAAQAAAEKAREETEAQQLQQLSEEEKSALLQEELASLQKLLE</sequence>
<evidence type="ECO:0000259" key="6">
    <source>
        <dbReference type="PROSITE" id="PS50075"/>
    </source>
</evidence>
<dbReference type="GO" id="GO:0005886">
    <property type="term" value="C:plasma membrane"/>
    <property type="evidence" value="ECO:0007669"/>
    <property type="project" value="TreeGrafter"/>
</dbReference>
<dbReference type="Gene3D" id="3.30.70.3290">
    <property type="match status" value="1"/>
</dbReference>
<evidence type="ECO:0000256" key="5">
    <source>
        <dbReference type="SAM" id="MobiDB-lite"/>
    </source>
</evidence>
<protein>
    <submittedName>
        <fullName evidence="8">Malonyl CoA-acyl carrier protein transacylase</fullName>
    </submittedName>
</protein>
<dbReference type="InterPro" id="IPR049900">
    <property type="entry name" value="PKS_mFAS_DH"/>
</dbReference>
<dbReference type="InterPro" id="IPR013968">
    <property type="entry name" value="PKS_KR"/>
</dbReference>
<dbReference type="GO" id="GO:0031177">
    <property type="term" value="F:phosphopantetheine binding"/>
    <property type="evidence" value="ECO:0007669"/>
    <property type="project" value="InterPro"/>
</dbReference>
<gene>
    <name evidence="8" type="ORF">DB31_6276</name>
</gene>
<dbReference type="GO" id="GO:0016491">
    <property type="term" value="F:oxidoreductase activity"/>
    <property type="evidence" value="ECO:0007669"/>
    <property type="project" value="InterPro"/>
</dbReference>
<dbReference type="CDD" id="cd05195">
    <property type="entry name" value="enoyl_red"/>
    <property type="match status" value="1"/>
</dbReference>
<dbReference type="InterPro" id="IPR049551">
    <property type="entry name" value="PKS_DH_C"/>
</dbReference>
<dbReference type="SUPFAM" id="SSF50129">
    <property type="entry name" value="GroES-like"/>
    <property type="match status" value="1"/>
</dbReference>
<dbReference type="Gene3D" id="3.40.50.720">
    <property type="entry name" value="NAD(P)-binding Rossmann-like Domain"/>
    <property type="match status" value="3"/>
</dbReference>
<dbReference type="Gene3D" id="3.40.366.10">
    <property type="entry name" value="Malonyl-Coenzyme A Acyl Carrier Protein, domain 2"/>
    <property type="match status" value="1"/>
</dbReference>